<feature type="transmembrane region" description="Helical" evidence="8">
    <location>
        <begin position="639"/>
        <end position="658"/>
    </location>
</feature>
<protein>
    <recommendedName>
        <fullName evidence="12">SID1 transmembrane family member 1-like</fullName>
    </recommendedName>
</protein>
<organism evidence="10 11">
    <name type="scientific">Mesorhabditis spiculigera</name>
    <dbReference type="NCBI Taxonomy" id="96644"/>
    <lineage>
        <taxon>Eukaryota</taxon>
        <taxon>Metazoa</taxon>
        <taxon>Ecdysozoa</taxon>
        <taxon>Nematoda</taxon>
        <taxon>Chromadorea</taxon>
        <taxon>Rhabditida</taxon>
        <taxon>Rhabditina</taxon>
        <taxon>Rhabditomorpha</taxon>
        <taxon>Rhabditoidea</taxon>
        <taxon>Rhabditidae</taxon>
        <taxon>Mesorhabditinae</taxon>
        <taxon>Mesorhabditis</taxon>
    </lineage>
</organism>
<reference evidence="10" key="1">
    <citation type="submission" date="2023-06" db="EMBL/GenBank/DDBJ databases">
        <authorList>
            <person name="Delattre M."/>
        </authorList>
    </citation>
    <scope>NUCLEOTIDE SEQUENCE</scope>
    <source>
        <strain evidence="10">AF72</strain>
    </source>
</reference>
<sequence>MGRIFQLLTLLAARFLLCNAYELMVKNTVGDEDSTEMDELGKLYHNRTKHNHLSVFRYNVSDGTAIRFYLESDAPRSSPLLAVFREVTNIVSAQLPIVNHYTIYNSTARTLCPVIASDLNNPWHCLSVELSSDVPVNFSFKADIQKNFMVPNDTMPRINLTAGVTSPIYMRYTIPEDRDSVVVVVKSDSTTCMTVSVQPVQCPVFDSESNVISAGLHQTMTTSTAITVERSKMEAFNLVFVVRQDDSGCAEDFIASTFITPSPPEKLRYKNFSVGIEKAPTVNDYLVPIFITTGTIAFIYLIAFAFVIGMGRFERVMMMKERESLMNLLHVDEDQEAGPSYRDDIAEEARELEDDSSLESYDVLPDIYDKEVVRSKIRLTVADLSLKKWKQRDQKYKKYTVSLFTLSLFYGLPVVQLVLNWLNTVRLSGNLDLCWYNFACARPFLIFFDFNNIFSNVGYVSLGLLFILMVMEREHRHKQLVSAFPADLRNDYGLPRHNGLLYAMGMALIMEGLLSASYHICPSNANYQFDTSFMYMIGMLGMLQIYQLRHPDINANAHVAFAIMALFIFVAMGGVYWNYFWYWLIFSIVYVVTMFTVSIEFYFKGMWRFNWFELWRGMKYAFFASKWCSCLIPSYKGRFFFLMAANGINFGYILWGVLNMPRDFPSFLLLPFIANLFLYMLYYIGMKFVYRERLRARAIAYLITSLLCWMGAIWFFLHNVTDWSVTSANSRALNRQCFLLDFYDNHDVWHFLSSLAIFTSFSILLCIDDDLLFVRRDKIMVF</sequence>
<feature type="non-terminal residue" evidence="10">
    <location>
        <position position="1"/>
    </location>
</feature>
<evidence type="ECO:0000313" key="11">
    <source>
        <dbReference type="Proteomes" id="UP001177023"/>
    </source>
</evidence>
<dbReference type="InterPro" id="IPR025958">
    <property type="entry name" value="SID1_TM_fam"/>
</dbReference>
<proteinExistence type="inferred from homology"/>
<keyword evidence="6 8" id="KW-0472">Membrane</keyword>
<dbReference type="GO" id="GO:0003725">
    <property type="term" value="F:double-stranded RNA binding"/>
    <property type="evidence" value="ECO:0007669"/>
    <property type="project" value="TreeGrafter"/>
</dbReference>
<keyword evidence="11" id="KW-1185">Reference proteome</keyword>
<feature type="signal peptide" evidence="9">
    <location>
        <begin position="1"/>
        <end position="20"/>
    </location>
</feature>
<dbReference type="PANTHER" id="PTHR12185">
    <property type="entry name" value="SID1 TRANSMEMBRANE FAMILY MEMEBER"/>
    <property type="match status" value="1"/>
</dbReference>
<evidence type="ECO:0000256" key="7">
    <source>
        <dbReference type="ARBA" id="ARBA00023180"/>
    </source>
</evidence>
<feature type="transmembrane region" description="Helical" evidence="8">
    <location>
        <begin position="285"/>
        <end position="310"/>
    </location>
</feature>
<evidence type="ECO:0000256" key="3">
    <source>
        <dbReference type="ARBA" id="ARBA00022692"/>
    </source>
</evidence>
<evidence type="ECO:0000256" key="9">
    <source>
        <dbReference type="SAM" id="SignalP"/>
    </source>
</evidence>
<comment type="similarity">
    <text evidence="2">Belongs to the SID1 family.</text>
</comment>
<dbReference type="EMBL" id="CATQJA010002665">
    <property type="protein sequence ID" value="CAJ0583711.1"/>
    <property type="molecule type" value="Genomic_DNA"/>
</dbReference>
<evidence type="ECO:0000256" key="8">
    <source>
        <dbReference type="SAM" id="Phobius"/>
    </source>
</evidence>
<dbReference type="GO" id="GO:0005886">
    <property type="term" value="C:plasma membrane"/>
    <property type="evidence" value="ECO:0007669"/>
    <property type="project" value="TreeGrafter"/>
</dbReference>
<feature type="transmembrane region" description="Helical" evidence="8">
    <location>
        <begin position="698"/>
        <end position="717"/>
    </location>
</feature>
<keyword evidence="4 9" id="KW-0732">Signal</keyword>
<dbReference type="GO" id="GO:0005764">
    <property type="term" value="C:lysosome"/>
    <property type="evidence" value="ECO:0007669"/>
    <property type="project" value="TreeGrafter"/>
</dbReference>
<evidence type="ECO:0000256" key="4">
    <source>
        <dbReference type="ARBA" id="ARBA00022729"/>
    </source>
</evidence>
<keyword evidence="5 8" id="KW-1133">Transmembrane helix</keyword>
<comment type="caution">
    <text evidence="10">The sequence shown here is derived from an EMBL/GenBank/DDBJ whole genome shotgun (WGS) entry which is preliminary data.</text>
</comment>
<evidence type="ECO:0000256" key="5">
    <source>
        <dbReference type="ARBA" id="ARBA00022989"/>
    </source>
</evidence>
<dbReference type="Proteomes" id="UP001177023">
    <property type="component" value="Unassembled WGS sequence"/>
</dbReference>
<keyword evidence="7" id="KW-0325">Glycoprotein</keyword>
<name>A0AA36DAE8_9BILA</name>
<evidence type="ECO:0000256" key="1">
    <source>
        <dbReference type="ARBA" id="ARBA00004141"/>
    </source>
</evidence>
<feature type="transmembrane region" description="Helical" evidence="8">
    <location>
        <begin position="399"/>
        <end position="422"/>
    </location>
</feature>
<evidence type="ECO:0000256" key="2">
    <source>
        <dbReference type="ARBA" id="ARBA00006618"/>
    </source>
</evidence>
<evidence type="ECO:0000256" key="6">
    <source>
        <dbReference type="ARBA" id="ARBA00023136"/>
    </source>
</evidence>
<dbReference type="GO" id="GO:0051033">
    <property type="term" value="F:RNA transmembrane transporter activity"/>
    <property type="evidence" value="ECO:0007669"/>
    <property type="project" value="TreeGrafter"/>
</dbReference>
<keyword evidence="3 8" id="KW-0812">Transmembrane</keyword>
<accession>A0AA36DAE8</accession>
<dbReference type="PANTHER" id="PTHR12185:SF14">
    <property type="entry name" value="CHOLESTEROL UPTAKE PROTEIN 1"/>
    <property type="match status" value="1"/>
</dbReference>
<feature type="transmembrane region" description="Helical" evidence="8">
    <location>
        <begin position="532"/>
        <end position="548"/>
    </location>
</feature>
<evidence type="ECO:0008006" key="12">
    <source>
        <dbReference type="Google" id="ProtNLM"/>
    </source>
</evidence>
<comment type="subcellular location">
    <subcellularLocation>
        <location evidence="1">Membrane</location>
        <topology evidence="1">Multi-pass membrane protein</topology>
    </subcellularLocation>
</comment>
<dbReference type="AlphaFoldDB" id="A0AA36DAE8"/>
<gene>
    <name evidence="10" type="ORF">MSPICULIGERA_LOCUS21781</name>
</gene>
<feature type="transmembrane region" description="Helical" evidence="8">
    <location>
        <begin position="453"/>
        <end position="471"/>
    </location>
</feature>
<feature type="transmembrane region" description="Helical" evidence="8">
    <location>
        <begin position="555"/>
        <end position="574"/>
    </location>
</feature>
<evidence type="ECO:0000313" key="10">
    <source>
        <dbReference type="EMBL" id="CAJ0583711.1"/>
    </source>
</evidence>
<feature type="chain" id="PRO_5041352757" description="SID1 transmembrane family member 1-like" evidence="9">
    <location>
        <begin position="21"/>
        <end position="782"/>
    </location>
</feature>
<dbReference type="Pfam" id="PF13965">
    <property type="entry name" value="SID-1_RNA_chan"/>
    <property type="match status" value="1"/>
</dbReference>
<feature type="transmembrane region" description="Helical" evidence="8">
    <location>
        <begin position="664"/>
        <end position="686"/>
    </location>
</feature>
<feature type="transmembrane region" description="Helical" evidence="8">
    <location>
        <begin position="499"/>
        <end position="520"/>
    </location>
</feature>
<feature type="transmembrane region" description="Helical" evidence="8">
    <location>
        <begin position="580"/>
        <end position="603"/>
    </location>
</feature>
<feature type="transmembrane region" description="Helical" evidence="8">
    <location>
        <begin position="748"/>
        <end position="767"/>
    </location>
</feature>